<dbReference type="InterPro" id="IPR037923">
    <property type="entry name" value="HTH-like"/>
</dbReference>
<keyword evidence="3" id="KW-0804">Transcription</keyword>
<proteinExistence type="predicted"/>
<dbReference type="RefSeq" id="WP_306432698.1">
    <property type="nucleotide sequence ID" value="NZ_BORR01000024.1"/>
</dbReference>
<dbReference type="PANTHER" id="PTHR43280">
    <property type="entry name" value="ARAC-FAMILY TRANSCRIPTIONAL REGULATOR"/>
    <property type="match status" value="1"/>
</dbReference>
<name>A0A919XW85_9BACL</name>
<evidence type="ECO:0000256" key="3">
    <source>
        <dbReference type="ARBA" id="ARBA00023163"/>
    </source>
</evidence>
<gene>
    <name evidence="5" type="primary">mtlR_2</name>
    <name evidence="5" type="ORF">J41TS12_44770</name>
</gene>
<dbReference type="InterPro" id="IPR014710">
    <property type="entry name" value="RmlC-like_jellyroll"/>
</dbReference>
<dbReference type="SUPFAM" id="SSF46689">
    <property type="entry name" value="Homeodomain-like"/>
    <property type="match status" value="2"/>
</dbReference>
<dbReference type="GO" id="GO:0043565">
    <property type="term" value="F:sequence-specific DNA binding"/>
    <property type="evidence" value="ECO:0007669"/>
    <property type="project" value="InterPro"/>
</dbReference>
<keyword evidence="2" id="KW-0238">DNA-binding</keyword>
<dbReference type="InterPro" id="IPR003313">
    <property type="entry name" value="AraC-bd"/>
</dbReference>
<dbReference type="Gene3D" id="2.60.120.10">
    <property type="entry name" value="Jelly Rolls"/>
    <property type="match status" value="1"/>
</dbReference>
<dbReference type="PANTHER" id="PTHR43280:SF28">
    <property type="entry name" value="HTH-TYPE TRANSCRIPTIONAL ACTIVATOR RHAS"/>
    <property type="match status" value="1"/>
</dbReference>
<dbReference type="InterPro" id="IPR018060">
    <property type="entry name" value="HTH_AraC"/>
</dbReference>
<keyword evidence="1" id="KW-0805">Transcription regulation</keyword>
<sequence length="285" mass="33438">MMEEVNYVNAQATFSVSYRKASSHHMKINHLHSSYEFFYLMSGQRRFFIKDRTMIVDEGHIIMIGPNVLHRTTDAHTSEYERLVVNIHSGELAWAEGISPDFINRLLDHEYLILKCPPQTAILIEELSRSIIKEIRERNHGFELYAQTLVFQMLILCSRHLLNSSADSTEVQNPAAYERIFEVVRYMNSHYMQDMSLPLVAEKFYISPYYLSRFFKEATGFTFIEYLNHVRVKEAKQLLENSSMKVNLIARKVGFGSITHFGRVFKQVTGQAPLYYRKKGWWDSR</sequence>
<feature type="domain" description="HTH araC/xylS-type" evidence="4">
    <location>
        <begin position="181"/>
        <end position="279"/>
    </location>
</feature>
<dbReference type="AlphaFoldDB" id="A0A919XW85"/>
<dbReference type="SUPFAM" id="SSF51215">
    <property type="entry name" value="Regulatory protein AraC"/>
    <property type="match status" value="1"/>
</dbReference>
<dbReference type="SMART" id="SM00342">
    <property type="entry name" value="HTH_ARAC"/>
    <property type="match status" value="1"/>
</dbReference>
<evidence type="ECO:0000256" key="1">
    <source>
        <dbReference type="ARBA" id="ARBA00023015"/>
    </source>
</evidence>
<evidence type="ECO:0000313" key="6">
    <source>
        <dbReference type="Proteomes" id="UP000681162"/>
    </source>
</evidence>
<dbReference type="Gene3D" id="1.10.10.60">
    <property type="entry name" value="Homeodomain-like"/>
    <property type="match status" value="2"/>
</dbReference>
<dbReference type="EMBL" id="BORR01000024">
    <property type="protein sequence ID" value="GIO39616.1"/>
    <property type="molecule type" value="Genomic_DNA"/>
</dbReference>
<reference evidence="5 6" key="1">
    <citation type="submission" date="2021-03" db="EMBL/GenBank/DDBJ databases">
        <title>Antimicrobial resistance genes in bacteria isolated from Japanese honey, and their potential for conferring macrolide and lincosamide resistance in the American foulbrood pathogen Paenibacillus larvae.</title>
        <authorList>
            <person name="Okamoto M."/>
            <person name="Kumagai M."/>
            <person name="Kanamori H."/>
            <person name="Takamatsu D."/>
        </authorList>
    </citation>
    <scope>NUCLEOTIDE SEQUENCE [LARGE SCALE GENOMIC DNA]</scope>
    <source>
        <strain evidence="5 6">J41TS12</strain>
    </source>
</reference>
<dbReference type="PROSITE" id="PS01124">
    <property type="entry name" value="HTH_ARAC_FAMILY_2"/>
    <property type="match status" value="1"/>
</dbReference>
<organism evidence="5 6">
    <name type="scientific">Paenibacillus antibioticophila</name>
    <dbReference type="NCBI Taxonomy" id="1274374"/>
    <lineage>
        <taxon>Bacteria</taxon>
        <taxon>Bacillati</taxon>
        <taxon>Bacillota</taxon>
        <taxon>Bacilli</taxon>
        <taxon>Bacillales</taxon>
        <taxon>Paenibacillaceae</taxon>
        <taxon>Paenibacillus</taxon>
    </lineage>
</organism>
<evidence type="ECO:0000256" key="2">
    <source>
        <dbReference type="ARBA" id="ARBA00023125"/>
    </source>
</evidence>
<dbReference type="Proteomes" id="UP000681162">
    <property type="component" value="Unassembled WGS sequence"/>
</dbReference>
<comment type="caution">
    <text evidence="5">The sequence shown here is derived from an EMBL/GenBank/DDBJ whole genome shotgun (WGS) entry which is preliminary data.</text>
</comment>
<dbReference type="InterPro" id="IPR009057">
    <property type="entry name" value="Homeodomain-like_sf"/>
</dbReference>
<accession>A0A919XW85</accession>
<protein>
    <submittedName>
        <fullName evidence="5">Transcriptional regulator MtlR</fullName>
    </submittedName>
</protein>
<keyword evidence="6" id="KW-1185">Reference proteome</keyword>
<dbReference type="Pfam" id="PF02311">
    <property type="entry name" value="AraC_binding"/>
    <property type="match status" value="1"/>
</dbReference>
<evidence type="ECO:0000313" key="5">
    <source>
        <dbReference type="EMBL" id="GIO39616.1"/>
    </source>
</evidence>
<dbReference type="GO" id="GO:0003700">
    <property type="term" value="F:DNA-binding transcription factor activity"/>
    <property type="evidence" value="ECO:0007669"/>
    <property type="project" value="InterPro"/>
</dbReference>
<evidence type="ECO:0000259" key="4">
    <source>
        <dbReference type="PROSITE" id="PS01124"/>
    </source>
</evidence>
<dbReference type="Pfam" id="PF12833">
    <property type="entry name" value="HTH_18"/>
    <property type="match status" value="1"/>
</dbReference>